<dbReference type="AlphaFoldDB" id="A0A4Z1T3T1"/>
<reference evidence="2 3" key="1">
    <citation type="submission" date="2019-05" db="EMBL/GenBank/DDBJ databases">
        <title>The compact genome of Giardia muris reveals important steps in the evolution of intestinal protozoan parasites.</title>
        <authorList>
            <person name="Xu F."/>
            <person name="Jimenez-Gonzalez A."/>
            <person name="Einarsson E."/>
            <person name="Astvaldsson A."/>
            <person name="Peirasmaki D."/>
            <person name="Eckmann L."/>
            <person name="Andersson J.O."/>
            <person name="Svard S.G."/>
            <person name="Jerlstrom-Hultqvist J."/>
        </authorList>
    </citation>
    <scope>NUCLEOTIDE SEQUENCE [LARGE SCALE GENOMIC DNA]</scope>
    <source>
        <strain evidence="2 3">Roberts-Thomson</strain>
    </source>
</reference>
<name>A0A4Z1T3T1_GIAMU</name>
<dbReference type="VEuPathDB" id="GiardiaDB:GMRT_14159"/>
<proteinExistence type="predicted"/>
<accession>A0A4Z1T3T1</accession>
<dbReference type="InterPro" id="IPR036770">
    <property type="entry name" value="Ankyrin_rpt-contain_sf"/>
</dbReference>
<dbReference type="OrthoDB" id="341259at2759"/>
<organism evidence="2 3">
    <name type="scientific">Giardia muris</name>
    <dbReference type="NCBI Taxonomy" id="5742"/>
    <lineage>
        <taxon>Eukaryota</taxon>
        <taxon>Metamonada</taxon>
        <taxon>Diplomonadida</taxon>
        <taxon>Hexamitidae</taxon>
        <taxon>Giardiinae</taxon>
        <taxon>Giardia</taxon>
    </lineage>
</organism>
<comment type="caution">
    <text evidence="2">The sequence shown here is derived from an EMBL/GenBank/DDBJ whole genome shotgun (WGS) entry which is preliminary data.</text>
</comment>
<dbReference type="PANTHER" id="PTHR24120:SF4">
    <property type="entry name" value="GH07239P"/>
    <property type="match status" value="1"/>
</dbReference>
<dbReference type="SMART" id="SM00248">
    <property type="entry name" value="ANK"/>
    <property type="match status" value="17"/>
</dbReference>
<evidence type="ECO:0000256" key="1">
    <source>
        <dbReference type="PROSITE-ProRule" id="PRU00023"/>
    </source>
</evidence>
<keyword evidence="3" id="KW-1185">Reference proteome</keyword>
<dbReference type="Proteomes" id="UP000315496">
    <property type="component" value="Chromosome 4"/>
</dbReference>
<dbReference type="Gene3D" id="1.25.40.20">
    <property type="entry name" value="Ankyrin repeat-containing domain"/>
    <property type="match status" value="5"/>
</dbReference>
<dbReference type="PANTHER" id="PTHR24120">
    <property type="entry name" value="GH07239P"/>
    <property type="match status" value="1"/>
</dbReference>
<evidence type="ECO:0000313" key="2">
    <source>
        <dbReference type="EMBL" id="TNJ27051.1"/>
    </source>
</evidence>
<dbReference type="Pfam" id="PF12796">
    <property type="entry name" value="Ank_2"/>
    <property type="match status" value="5"/>
</dbReference>
<evidence type="ECO:0000313" key="3">
    <source>
        <dbReference type="Proteomes" id="UP000315496"/>
    </source>
</evidence>
<dbReference type="InterPro" id="IPR002110">
    <property type="entry name" value="Ankyrin_rpt"/>
</dbReference>
<feature type="repeat" description="ANK" evidence="1">
    <location>
        <begin position="389"/>
        <end position="421"/>
    </location>
</feature>
<keyword evidence="1" id="KW-0040">ANK repeat</keyword>
<protein>
    <submittedName>
        <fullName evidence="2">Ankyrin repeat protein 1</fullName>
    </submittedName>
</protein>
<dbReference type="PROSITE" id="PS50088">
    <property type="entry name" value="ANK_REPEAT"/>
    <property type="match status" value="1"/>
</dbReference>
<dbReference type="EMBL" id="VDLU01000004">
    <property type="protein sequence ID" value="TNJ27051.1"/>
    <property type="molecule type" value="Genomic_DNA"/>
</dbReference>
<gene>
    <name evidence="2" type="ORF">GMRT_14159</name>
</gene>
<dbReference type="PROSITE" id="PS50297">
    <property type="entry name" value="ANK_REP_REGION"/>
    <property type="match status" value="1"/>
</dbReference>
<dbReference type="SUPFAM" id="SSF48403">
    <property type="entry name" value="Ankyrin repeat"/>
    <property type="match status" value="3"/>
</dbReference>
<sequence>MKEEGSPHSNDASLSKGSFVSLYRLSDLHTSPPQLRIRGELRVGAKQFECTGAMTSTTGELCFVYTFHTGGYSRDGVSELVKHLQALARLDKQNVLRVFGIQKDDASHQLCVVTECPPAITLQMLVDDGHLTRQPLPVDLLESYYVQLLTVAMQVAQQKALPPDFGTYLFHPQNITLKTRDYLQINVIEAYMQYLVDSLEKFQGDTFAQTPSMASASTLGPLRLHSLASTPLLRSTTTLEKSTTSLTRSTSTVSLDSNVHRAGAAKSTEEALLTVITRLMVMLVVSPQLPAHVPYLLEPERTLPLLRESLSEDFYQLLDPLPHLLGQEEHHPWIATILTDSRLHKVKCWLRATVYPDDYGVTALMRAARDGHLSDVRRYLYQAGAKDNNGWTALMYAAKAGQLDAARLLLKAEAGIRNKRRDLALGLATEAGHVEMVDLLAPQEARLKDLGSRSVFGMAFAGRNLRIMDTLIREGYALRDPISYIFRAISMDDEELALFLHRHFPRQQDSKGVTALMRACERSRVELARKLIDQQGMRDNLGNTALMYAAAANCRELCRALLGFEGGMTNDVKDFALHICYVQKSVECIPVLLDREKDLLEQCNFTPLMKAIALYDIKSVRVILQSFLGQVDAFGYSALMFACIFNRTDAVHDLIEKERGLNLLDGTQPITLALRWGNMEIAEALLPPEQRREYAQRYVHDKDALFDAIRARDIVLAYILAPTHVKYLDSKGKTALMVAIWKSQFAIAKILAEYAAGRVDNLKKTALMYCTDEASLQIIDSLGPVEKNLMDLNGKTAIVHAYEKGQTEAVRKLAEYEARTKYGAAEQTLLMRAVKDGRQDIVLTLAPYEGKVRDRDGRCAAEHAVLCGNAEGFRTLYTLEQQLLKEDGFTELMLAVAQFSPLTEELIAMGARQRTRSGLTALMVAVYMNNLEAVQELLTSEKGMINNEGYTALMLAAKSGRDKACGLLAPEEAGIRFAASFPCAKKEVGNPTALMLAVIEERNACVRALAPYEASISETEHGMTALMIAACCGNSEAVRLLRDTEAEEQDNCGWTALIHATTSDQTEIVRCLADYEFDIVDEGGRSALEWAVHSGQAECVSILAPSSARIYGAQALNGIPRWLDAPTVKEMRHAIEMYIY</sequence>